<evidence type="ECO:0000313" key="2">
    <source>
        <dbReference type="EMBL" id="RKU44175.1"/>
    </source>
</evidence>
<accession>A0A420Y8H5</accession>
<name>A0A420Y8H5_9PEZI</name>
<sequence>MENTERPTSGPTDHDEPTFVGGPSLQKIQYLLKTRDDTARFVGLALLKSVLDNSPALRQDEESITALWATIPSTFLDRLLRTGMGDKGENKDAKEMLEVGVSVIHTFAKLLPDAAKAGSKFYNRIPLLVTCLTHTSGETEELILQTVLSLVSHPAGSAMFNTLEDLSPLTELAPSRPMVLDILTYAWLQQQSNPKTAWDKQRLGKKIDKTMAALVVSFKGADVVPLLAFLADLLRKLDREIVPHNPQWLSPVVAYIRSLVTSRPTQDGRAAYTNLCATLLHVYPIQAPPLLFNNAPSTLSRTPGTSTKPSDSNPFSFLLVSLMLVDLRSSFPTLLEQLNSPTYPALSTRLTSAFDTVSNFISYLIRSLDSPSSSTLSLSPSNLLTLRKTLSETMADTISYLRDRYDASVAGAYGLDPSARTGPAHMDEEHMTVTWDSKADTVETDGLILSAIRALALWLREDDNDMLRKESAALMDLFIDLYRSSITSAGKANHLDFRQAVLVALEGITAVEEGRDSLLEHDGWKVLSDDLLSVLASTSTSNNETEAGRGVEIIRVLLPIVESEIPYAKEEWTDLVTTVAAWDVPDSQQANELVEFQVAVMQLVAGIVEHSHTSVRRRLKNTIGDLKRSAEELKEKKVGKVGDDGLTESLEEVLDTLSGFKMDAS</sequence>
<gene>
    <name evidence="2" type="ORF">DL546_006780</name>
</gene>
<dbReference type="AlphaFoldDB" id="A0A420Y8H5"/>
<feature type="region of interest" description="Disordered" evidence="1">
    <location>
        <begin position="1"/>
        <end position="21"/>
    </location>
</feature>
<dbReference type="STRING" id="177199.A0A420Y8H5"/>
<dbReference type="OrthoDB" id="8962942at2759"/>
<feature type="compositionally biased region" description="Polar residues" evidence="1">
    <location>
        <begin position="1"/>
        <end position="11"/>
    </location>
</feature>
<organism evidence="2 3">
    <name type="scientific">Coniochaeta pulveracea</name>
    <dbReference type="NCBI Taxonomy" id="177199"/>
    <lineage>
        <taxon>Eukaryota</taxon>
        <taxon>Fungi</taxon>
        <taxon>Dikarya</taxon>
        <taxon>Ascomycota</taxon>
        <taxon>Pezizomycotina</taxon>
        <taxon>Sordariomycetes</taxon>
        <taxon>Sordariomycetidae</taxon>
        <taxon>Coniochaetales</taxon>
        <taxon>Coniochaetaceae</taxon>
        <taxon>Coniochaeta</taxon>
    </lineage>
</organism>
<dbReference type="Proteomes" id="UP000275385">
    <property type="component" value="Unassembled WGS sequence"/>
</dbReference>
<dbReference type="PANTHER" id="PTHR13109">
    <property type="entry name" value="NEUROCHONDRIN"/>
    <property type="match status" value="1"/>
</dbReference>
<dbReference type="InterPro" id="IPR016024">
    <property type="entry name" value="ARM-type_fold"/>
</dbReference>
<keyword evidence="3" id="KW-1185">Reference proteome</keyword>
<reference evidence="2 3" key="1">
    <citation type="submission" date="2018-08" db="EMBL/GenBank/DDBJ databases">
        <title>Draft genome of the lignicolous fungus Coniochaeta pulveracea.</title>
        <authorList>
            <person name="Borstlap C.J."/>
            <person name="De Witt R.N."/>
            <person name="Botha A."/>
            <person name="Volschenk H."/>
        </authorList>
    </citation>
    <scope>NUCLEOTIDE SEQUENCE [LARGE SCALE GENOMIC DNA]</scope>
    <source>
        <strain evidence="2 3">CAB683</strain>
    </source>
</reference>
<evidence type="ECO:0000313" key="3">
    <source>
        <dbReference type="Proteomes" id="UP000275385"/>
    </source>
</evidence>
<comment type="caution">
    <text evidence="2">The sequence shown here is derived from an EMBL/GenBank/DDBJ whole genome shotgun (WGS) entry which is preliminary data.</text>
</comment>
<dbReference type="InterPro" id="IPR008709">
    <property type="entry name" value="Neurochondrin"/>
</dbReference>
<evidence type="ECO:0000256" key="1">
    <source>
        <dbReference type="SAM" id="MobiDB-lite"/>
    </source>
</evidence>
<dbReference type="EMBL" id="QVQW01000034">
    <property type="protein sequence ID" value="RKU44175.1"/>
    <property type="molecule type" value="Genomic_DNA"/>
</dbReference>
<proteinExistence type="predicted"/>
<protein>
    <submittedName>
        <fullName evidence="2">Uncharacterized protein</fullName>
    </submittedName>
</protein>
<dbReference type="SUPFAM" id="SSF48371">
    <property type="entry name" value="ARM repeat"/>
    <property type="match status" value="1"/>
</dbReference>
<dbReference type="Pfam" id="PF05536">
    <property type="entry name" value="Neurochondrin"/>
    <property type="match status" value="1"/>
</dbReference>
<dbReference type="PANTHER" id="PTHR13109:SF7">
    <property type="entry name" value="NEUROCHONDRIN"/>
    <property type="match status" value="1"/>
</dbReference>